<comment type="similarity">
    <text evidence="1">Belongs to the transglycosylase Slt family.</text>
</comment>
<protein>
    <submittedName>
        <fullName evidence="6">Soluble lytic murein transglycosylase</fullName>
        <ecNumber evidence="6">4.2.2.-</ecNumber>
    </submittedName>
</protein>
<dbReference type="Gene3D" id="1.10.1240.20">
    <property type="entry name" value="Lytic transglycosylase, superhelical linker domain"/>
    <property type="match status" value="1"/>
</dbReference>
<dbReference type="InterPro" id="IPR008258">
    <property type="entry name" value="Transglycosylase_SLT_dom_1"/>
</dbReference>
<sequence>MTLYPAVKRKVWVVFSLFMMNSVASVNAYAQPSLDKQRELYEQAQDWLDHEQVSKYKHIRHKLVGYPLTPYLDYRTLLVGIGDKSPVTVRAFIDSHREFPFSRRISAPYLSALAEQHKWKTLLAFQTHEPSGEKYRCDYYYAKLKTGDTQAAFQGAKKMWLSGQSISDACDDLFKQWAAAGQRSDDLIYQRMLLAFSAHQSQLLSYLARQFSGSKWVTAGQAVRELYDDPENAIAVAKRLPNLPHREQVLTLALKKLAVRDPEQAKHELEQGKALSIWSDSQAHRLEKRIASQLFDSDDIALIQWRDHVIAQSHDTHLISRRIRFAIRHADWKGVKVWISLLPKKDQKTLRWQFWQARSDMMQGHSAQAKKQLQAMLGKRDFYSVAAAKLLNQPVKFPTSTLTYQPHSVKDYHVALARIDELIQQDKITAAKSEWSWLLLRVPKKTKTMLAAYALQQHWYHLTVSATISAQLWDYLSLRFPLAHQWWFQFYGEKHDIEPLTLMSVARQESALDSEAHSPVGARGIMQIMPATARHTASKYQLDYSNAKQLYDVGKNIEIGSRYFESLMNRYDDNRIFALAAYNAGPTRVKRWRGDTQGRLGPFAFIEAIPYKETRGYVQNILMFENYYRRLAQSPKAFLRHKEMKARY</sequence>
<dbReference type="InterPro" id="IPR023346">
    <property type="entry name" value="Lysozyme-like_dom_sf"/>
</dbReference>
<feature type="signal peptide" evidence="3">
    <location>
        <begin position="1"/>
        <end position="30"/>
    </location>
</feature>
<dbReference type="Pfam" id="PF14718">
    <property type="entry name" value="SLT_L"/>
    <property type="match status" value="1"/>
</dbReference>
<dbReference type="Pfam" id="PF00760">
    <property type="entry name" value="Cucumo_coat"/>
    <property type="match status" value="1"/>
</dbReference>
<dbReference type="GO" id="GO:0016829">
    <property type="term" value="F:lyase activity"/>
    <property type="evidence" value="ECO:0007669"/>
    <property type="project" value="UniProtKB-KW"/>
</dbReference>
<dbReference type="InterPro" id="IPR012289">
    <property type="entry name" value="Lytic_TGlycosylase_superhlx_L"/>
</dbReference>
<dbReference type="PANTHER" id="PTHR37423">
    <property type="entry name" value="SOLUBLE LYTIC MUREIN TRANSGLYCOSYLASE-RELATED"/>
    <property type="match status" value="1"/>
</dbReference>
<dbReference type="RefSeq" id="WP_077315667.1">
    <property type="nucleotide sequence ID" value="NZ_AP024887.1"/>
</dbReference>
<dbReference type="NCBIfam" id="NF008631">
    <property type="entry name" value="PRK11619.1"/>
    <property type="match status" value="1"/>
</dbReference>
<dbReference type="GO" id="GO:0042597">
    <property type="term" value="C:periplasmic space"/>
    <property type="evidence" value="ECO:0007669"/>
    <property type="project" value="InterPro"/>
</dbReference>
<dbReference type="Proteomes" id="UP000189475">
    <property type="component" value="Unassembled WGS sequence"/>
</dbReference>
<proteinExistence type="inferred from homology"/>
<dbReference type="GO" id="GO:0004553">
    <property type="term" value="F:hydrolase activity, hydrolyzing O-glycosyl compounds"/>
    <property type="evidence" value="ECO:0007669"/>
    <property type="project" value="InterPro"/>
</dbReference>
<evidence type="ECO:0000256" key="1">
    <source>
        <dbReference type="ARBA" id="ARBA00007734"/>
    </source>
</evidence>
<name>A0A1R4B8Q0_9VIBR</name>
<evidence type="ECO:0000313" key="7">
    <source>
        <dbReference type="Proteomes" id="UP000189475"/>
    </source>
</evidence>
<dbReference type="Gene3D" id="1.25.20.10">
    <property type="entry name" value="Bacterial muramidases"/>
    <property type="match status" value="1"/>
</dbReference>
<dbReference type="STRING" id="1918946.VPAL9027_03311"/>
<dbReference type="EMBL" id="FUFT01000013">
    <property type="protein sequence ID" value="SJL85276.1"/>
    <property type="molecule type" value="Genomic_DNA"/>
</dbReference>
<evidence type="ECO:0000259" key="4">
    <source>
        <dbReference type="Pfam" id="PF01464"/>
    </source>
</evidence>
<dbReference type="OrthoDB" id="92254at2"/>
<dbReference type="Gene3D" id="1.10.530.10">
    <property type="match status" value="1"/>
</dbReference>
<keyword evidence="6" id="KW-0456">Lyase</keyword>
<reference evidence="6 7" key="1">
    <citation type="submission" date="2017-02" db="EMBL/GenBank/DDBJ databases">
        <authorList>
            <person name="Peterson S.W."/>
        </authorList>
    </citation>
    <scope>NUCLEOTIDE SEQUENCE [LARGE SCALE GENOMIC DNA]</scope>
    <source>
        <strain evidence="6 7">CECT 9027</strain>
    </source>
</reference>
<dbReference type="CDD" id="cd13401">
    <property type="entry name" value="Slt70-like"/>
    <property type="match status" value="1"/>
</dbReference>
<dbReference type="InterPro" id="IPR008939">
    <property type="entry name" value="Lytic_TGlycosylase_superhlx_U"/>
</dbReference>
<dbReference type="PANTHER" id="PTHR37423:SF5">
    <property type="entry name" value="SOLUBLE LYTIC MUREIN TRANSGLYCOSYLASE"/>
    <property type="match status" value="1"/>
</dbReference>
<gene>
    <name evidence="6" type="primary">slt</name>
    <name evidence="6" type="ORF">VPAL9027_03311</name>
</gene>
<evidence type="ECO:0000259" key="5">
    <source>
        <dbReference type="Pfam" id="PF14718"/>
    </source>
</evidence>
<dbReference type="InterPro" id="IPR037061">
    <property type="entry name" value="Lytic_TGlycoase_superhlx_L_sf"/>
</dbReference>
<evidence type="ECO:0000256" key="3">
    <source>
        <dbReference type="SAM" id="SignalP"/>
    </source>
</evidence>
<feature type="chain" id="PRO_5012684138" evidence="3">
    <location>
        <begin position="31"/>
        <end position="648"/>
    </location>
</feature>
<evidence type="ECO:0000256" key="2">
    <source>
        <dbReference type="ARBA" id="ARBA00022729"/>
    </source>
</evidence>
<evidence type="ECO:0000313" key="6">
    <source>
        <dbReference type="EMBL" id="SJL85276.1"/>
    </source>
</evidence>
<keyword evidence="2 3" id="KW-0732">Signal</keyword>
<feature type="domain" description="Transglycosylase SLT" evidence="4">
    <location>
        <begin position="488"/>
        <end position="597"/>
    </location>
</feature>
<dbReference type="EC" id="4.2.2.-" evidence="6"/>
<feature type="domain" description="Lytic transglycosylase superhelical linker" evidence="5">
    <location>
        <begin position="412"/>
        <end position="476"/>
    </location>
</feature>
<dbReference type="SUPFAM" id="SSF48435">
    <property type="entry name" value="Bacterial muramidases"/>
    <property type="match status" value="1"/>
</dbReference>
<organism evidence="6 7">
    <name type="scientific">Vibrio palustris</name>
    <dbReference type="NCBI Taxonomy" id="1918946"/>
    <lineage>
        <taxon>Bacteria</taxon>
        <taxon>Pseudomonadati</taxon>
        <taxon>Pseudomonadota</taxon>
        <taxon>Gammaproteobacteria</taxon>
        <taxon>Vibrionales</taxon>
        <taxon>Vibrionaceae</taxon>
        <taxon>Vibrio</taxon>
    </lineage>
</organism>
<dbReference type="SUPFAM" id="SSF53955">
    <property type="entry name" value="Lysozyme-like"/>
    <property type="match status" value="1"/>
</dbReference>
<accession>A0A1R4B8Q0</accession>
<dbReference type="Pfam" id="PF01464">
    <property type="entry name" value="SLT"/>
    <property type="match status" value="1"/>
</dbReference>
<dbReference type="AlphaFoldDB" id="A0A1R4B8Q0"/>
<keyword evidence="7" id="KW-1185">Reference proteome</keyword>